<accession>A0A2T0TMP7</accession>
<name>A0A2T0TMP7_9BACT</name>
<sequence length="63" mass="7118">MLRRRAGQVVAVDELVKEIDGRRAPESGQRVRAAQASLVTLRRSAHSVQLQPLFSYYFCVCVE</sequence>
<proteinExistence type="predicted"/>
<dbReference type="RefSeq" id="WP_146141322.1">
    <property type="nucleotide sequence ID" value="NZ_PVTE01000001.1"/>
</dbReference>
<dbReference type="Proteomes" id="UP000238375">
    <property type="component" value="Unassembled WGS sequence"/>
</dbReference>
<protein>
    <submittedName>
        <fullName evidence="1">Uncharacterized protein</fullName>
    </submittedName>
</protein>
<gene>
    <name evidence="1" type="ORF">CLV58_10146</name>
</gene>
<organism evidence="1 2">
    <name type="scientific">Spirosoma oryzae</name>
    <dbReference type="NCBI Taxonomy" id="1469603"/>
    <lineage>
        <taxon>Bacteria</taxon>
        <taxon>Pseudomonadati</taxon>
        <taxon>Bacteroidota</taxon>
        <taxon>Cytophagia</taxon>
        <taxon>Cytophagales</taxon>
        <taxon>Cytophagaceae</taxon>
        <taxon>Spirosoma</taxon>
    </lineage>
</organism>
<evidence type="ECO:0000313" key="1">
    <source>
        <dbReference type="EMBL" id="PRY46982.1"/>
    </source>
</evidence>
<evidence type="ECO:0000313" key="2">
    <source>
        <dbReference type="Proteomes" id="UP000238375"/>
    </source>
</evidence>
<reference evidence="1 2" key="1">
    <citation type="submission" date="2018-03" db="EMBL/GenBank/DDBJ databases">
        <title>Genomic Encyclopedia of Archaeal and Bacterial Type Strains, Phase II (KMG-II): from individual species to whole genera.</title>
        <authorList>
            <person name="Goeker M."/>
        </authorList>
    </citation>
    <scope>NUCLEOTIDE SEQUENCE [LARGE SCALE GENOMIC DNA]</scope>
    <source>
        <strain evidence="1 2">DSM 28354</strain>
    </source>
</reference>
<dbReference type="EMBL" id="PVTE01000001">
    <property type="protein sequence ID" value="PRY46982.1"/>
    <property type="molecule type" value="Genomic_DNA"/>
</dbReference>
<comment type="caution">
    <text evidence="1">The sequence shown here is derived from an EMBL/GenBank/DDBJ whole genome shotgun (WGS) entry which is preliminary data.</text>
</comment>
<keyword evidence="2" id="KW-1185">Reference proteome</keyword>
<dbReference type="AlphaFoldDB" id="A0A2T0TMP7"/>